<keyword evidence="3" id="KW-1185">Reference proteome</keyword>
<proteinExistence type="predicted"/>
<reference evidence="2 3" key="1">
    <citation type="submission" date="2018-12" db="EMBL/GenBank/DDBJ databases">
        <authorList>
            <person name="Yang E."/>
        </authorList>
    </citation>
    <scope>NUCLEOTIDE SEQUENCE [LARGE SCALE GENOMIC DNA]</scope>
    <source>
        <strain evidence="2 3">SOD</strain>
    </source>
</reference>
<dbReference type="SUPFAM" id="SSF56935">
    <property type="entry name" value="Porins"/>
    <property type="match status" value="1"/>
</dbReference>
<evidence type="ECO:0008006" key="4">
    <source>
        <dbReference type="Google" id="ProtNLM"/>
    </source>
</evidence>
<evidence type="ECO:0000256" key="1">
    <source>
        <dbReference type="SAM" id="SignalP"/>
    </source>
</evidence>
<dbReference type="RefSeq" id="WP_126073317.1">
    <property type="nucleotide sequence ID" value="NZ_CP051166.1"/>
</dbReference>
<keyword evidence="1" id="KW-0732">Signal</keyword>
<dbReference type="AlphaFoldDB" id="A0A430HR13"/>
<comment type="caution">
    <text evidence="2">The sequence shown here is derived from an EMBL/GenBank/DDBJ whole genome shotgun (WGS) entry which is preliminary data.</text>
</comment>
<feature type="chain" id="PRO_5019030718" description="Porin" evidence="1">
    <location>
        <begin position="24"/>
        <end position="399"/>
    </location>
</feature>
<dbReference type="EMBL" id="RXLQ01000003">
    <property type="protein sequence ID" value="RSZ59956.1"/>
    <property type="molecule type" value="Genomic_DNA"/>
</dbReference>
<dbReference type="InterPro" id="IPR023614">
    <property type="entry name" value="Porin_dom_sf"/>
</dbReference>
<gene>
    <name evidence="2" type="ORF">EJB06_07180</name>
</gene>
<organism evidence="2 3">
    <name type="scientific">Massilia atriviolacea</name>
    <dbReference type="NCBI Taxonomy" id="2495579"/>
    <lineage>
        <taxon>Bacteria</taxon>
        <taxon>Pseudomonadati</taxon>
        <taxon>Pseudomonadota</taxon>
        <taxon>Betaproteobacteria</taxon>
        <taxon>Burkholderiales</taxon>
        <taxon>Oxalobacteraceae</taxon>
        <taxon>Telluria group</taxon>
        <taxon>Massilia</taxon>
    </lineage>
</organism>
<evidence type="ECO:0000313" key="3">
    <source>
        <dbReference type="Proteomes" id="UP000278085"/>
    </source>
</evidence>
<accession>A0A430HR13</accession>
<protein>
    <recommendedName>
        <fullName evidence="4">Porin</fullName>
    </recommendedName>
</protein>
<dbReference type="Proteomes" id="UP000278085">
    <property type="component" value="Unassembled WGS sequence"/>
</dbReference>
<feature type="signal peptide" evidence="1">
    <location>
        <begin position="1"/>
        <end position="23"/>
    </location>
</feature>
<dbReference type="Gene3D" id="2.40.160.10">
    <property type="entry name" value="Porin"/>
    <property type="match status" value="1"/>
</dbReference>
<dbReference type="OrthoDB" id="197869at2"/>
<sequence length="399" mass="43000">MNQPLRLALVTAILAAFSVSSHAADDAPTVTISGFGTAALTAADTDDVEYARFNQAAGVGNSPRAGVDSNFGIQGTAKINDWLSFTAQGLARKNARDSYGAELSWAFAKFKVSDEVSIRVGRIGMPVYMISDFRQVGYANTMIRPSQEVYGQVYGDSYDGIDAMYQHNFGETTVTAQVGVGKMSTKVVGDNRIEYKPATTIHIVAENGPFTLRFGRADAKVTLEDSETLDGLLATLRKVGMGNVANQLSVTDVDGSFTSLGFTMDYKNVLLQTEYAVRKTDSLVIHDTTSYYAMLGYRFGKVTPYYYYGNVKQDSDRAYAGLPSTGPLAPLSAGVNTAMKAGLQSTNAVGVRWDFHKSAALKVQVDRIKPRDGSGTFLNAKPGLRDAVNVYAAGIDFVF</sequence>
<name>A0A430HR13_9BURK</name>
<evidence type="ECO:0000313" key="2">
    <source>
        <dbReference type="EMBL" id="RSZ59956.1"/>
    </source>
</evidence>